<dbReference type="PRINTS" id="PR00057">
    <property type="entry name" value="NFKBTNSCPFCT"/>
</dbReference>
<dbReference type="GO" id="GO:0005634">
    <property type="term" value="C:nucleus"/>
    <property type="evidence" value="ECO:0007669"/>
    <property type="project" value="TreeGrafter"/>
</dbReference>
<dbReference type="AlphaFoldDB" id="A0A3B4A0I3"/>
<dbReference type="GO" id="GO:0007399">
    <property type="term" value="P:nervous system development"/>
    <property type="evidence" value="ECO:0007669"/>
    <property type="project" value="UniProtKB-ARBA"/>
</dbReference>
<sequence length="434" mass="48051">MHLENNLYNEPCIFMLLLHIYPVLHVTGHISNVIYTYIHILAKLSNFRTHCGVIIIFFVLPEDIEVRFFQDAWEGKGTFSQADVHRQVAIVFRTPPYHNTNLSKPVSVKMQLRRPSDKEVSEPMDFQYLPQDPGMSQSEQGQLTIPRRTVHIKPPTMNPQPVVAPPAVASARPQPAYCYPQSSQSFSHQPKVEPSPSLCSISSTTNSPWKIEGLTLSSHPKATPGSLPNFTQNQPQASAPQSQPSTSQDYSTINLPDLHEFFPNFSSAIGLEPPSSQPSSSSSSQMQSSQYHMESAIDYDDFPSISDAPDGGTLESLNMDDFVDLVNPVNRHQVSEGATNHAGCHQLSSVANSNTHQTAVEGNPGSTWMDYPTSITDLLNNENMIDTLGSSNNSVPHQEIGEFEGFMSTDDDRKSIRKKLGSNQDQIMTNLNQA</sequence>
<accession>A0A3B4A0I3</accession>
<dbReference type="Pfam" id="PF16179">
    <property type="entry name" value="RHD_dimer"/>
    <property type="match status" value="1"/>
</dbReference>
<feature type="compositionally biased region" description="Polar residues" evidence="1">
    <location>
        <begin position="197"/>
        <end position="208"/>
    </location>
</feature>
<dbReference type="InterPro" id="IPR014756">
    <property type="entry name" value="Ig_E-set"/>
</dbReference>
<dbReference type="Proteomes" id="UP000261520">
    <property type="component" value="Unplaced"/>
</dbReference>
<feature type="region of interest" description="Disordered" evidence="1">
    <location>
        <begin position="265"/>
        <end position="292"/>
    </location>
</feature>
<name>A0A3B4A0I3_9GOBI</name>
<reference evidence="3" key="2">
    <citation type="submission" date="2025-09" db="UniProtKB">
        <authorList>
            <consortium name="Ensembl"/>
        </authorList>
    </citation>
    <scope>IDENTIFICATION</scope>
</reference>
<evidence type="ECO:0000259" key="2">
    <source>
        <dbReference type="SMART" id="SM00429"/>
    </source>
</evidence>
<dbReference type="InterPro" id="IPR032397">
    <property type="entry name" value="RHD_dimer"/>
</dbReference>
<dbReference type="PANTHER" id="PTHR24169:SF25">
    <property type="entry name" value="DORSAL-RELATED IMMUNITY FACTOR DIF-RELATED"/>
    <property type="match status" value="1"/>
</dbReference>
<dbReference type="SUPFAM" id="SSF81296">
    <property type="entry name" value="E set domains"/>
    <property type="match status" value="1"/>
</dbReference>
<dbReference type="Gene3D" id="2.60.40.10">
    <property type="entry name" value="Immunoglobulins"/>
    <property type="match status" value="1"/>
</dbReference>
<dbReference type="GO" id="GO:0038061">
    <property type="term" value="P:non-canonical NF-kappaB signal transduction"/>
    <property type="evidence" value="ECO:0007669"/>
    <property type="project" value="TreeGrafter"/>
</dbReference>
<dbReference type="STRING" id="409849.ENSPMGP00000010532"/>
<feature type="compositionally biased region" description="Polar residues" evidence="1">
    <location>
        <begin position="215"/>
        <end position="230"/>
    </location>
</feature>
<dbReference type="InterPro" id="IPR000451">
    <property type="entry name" value="NFkB/Dor"/>
</dbReference>
<proteinExistence type="predicted"/>
<feature type="region of interest" description="Disordered" evidence="1">
    <location>
        <begin position="173"/>
        <end position="252"/>
    </location>
</feature>
<dbReference type="GO" id="GO:0000981">
    <property type="term" value="F:DNA-binding transcription factor activity, RNA polymerase II-specific"/>
    <property type="evidence" value="ECO:0007669"/>
    <property type="project" value="TreeGrafter"/>
</dbReference>
<dbReference type="InterPro" id="IPR002909">
    <property type="entry name" value="IPT_dom"/>
</dbReference>
<feature type="compositionally biased region" description="Low complexity" evidence="1">
    <location>
        <begin position="231"/>
        <end position="248"/>
    </location>
</feature>
<evidence type="ECO:0000313" key="3">
    <source>
        <dbReference type="Ensembl" id="ENSPMGP00000010532.1"/>
    </source>
</evidence>
<dbReference type="GO" id="GO:0033554">
    <property type="term" value="P:cellular response to stress"/>
    <property type="evidence" value="ECO:0007669"/>
    <property type="project" value="TreeGrafter"/>
</dbReference>
<protein>
    <recommendedName>
        <fullName evidence="2">IPT/TIG domain-containing protein</fullName>
    </recommendedName>
</protein>
<dbReference type="Ensembl" id="ENSPMGT00000011229.1">
    <property type="protein sequence ID" value="ENSPMGP00000010532.1"/>
    <property type="gene ID" value="ENSPMGG00000008709.1"/>
</dbReference>
<dbReference type="GO" id="GO:0000978">
    <property type="term" value="F:RNA polymerase II cis-regulatory region sequence-specific DNA binding"/>
    <property type="evidence" value="ECO:0007669"/>
    <property type="project" value="TreeGrafter"/>
</dbReference>
<dbReference type="SMART" id="SM00429">
    <property type="entry name" value="IPT"/>
    <property type="match status" value="1"/>
</dbReference>
<dbReference type="GO" id="GO:0007249">
    <property type="term" value="P:canonical NF-kappaB signal transduction"/>
    <property type="evidence" value="ECO:0007669"/>
    <property type="project" value="TreeGrafter"/>
</dbReference>
<dbReference type="GO" id="GO:0034097">
    <property type="term" value="P:response to cytokine"/>
    <property type="evidence" value="ECO:0007669"/>
    <property type="project" value="TreeGrafter"/>
</dbReference>
<organism evidence="3 4">
    <name type="scientific">Periophthalmus magnuspinnatus</name>
    <dbReference type="NCBI Taxonomy" id="409849"/>
    <lineage>
        <taxon>Eukaryota</taxon>
        <taxon>Metazoa</taxon>
        <taxon>Chordata</taxon>
        <taxon>Craniata</taxon>
        <taxon>Vertebrata</taxon>
        <taxon>Euteleostomi</taxon>
        <taxon>Actinopterygii</taxon>
        <taxon>Neopterygii</taxon>
        <taxon>Teleostei</taxon>
        <taxon>Neoteleostei</taxon>
        <taxon>Acanthomorphata</taxon>
        <taxon>Gobiaria</taxon>
        <taxon>Gobiiformes</taxon>
        <taxon>Gobioidei</taxon>
        <taxon>Gobiidae</taxon>
        <taxon>Oxudercinae</taxon>
        <taxon>Periophthalmus</taxon>
    </lineage>
</organism>
<dbReference type="GO" id="GO:0006954">
    <property type="term" value="P:inflammatory response"/>
    <property type="evidence" value="ECO:0007669"/>
    <property type="project" value="TreeGrafter"/>
</dbReference>
<evidence type="ECO:0000256" key="1">
    <source>
        <dbReference type="SAM" id="MobiDB-lite"/>
    </source>
</evidence>
<evidence type="ECO:0000313" key="4">
    <source>
        <dbReference type="Proteomes" id="UP000261520"/>
    </source>
</evidence>
<dbReference type="GO" id="GO:0045087">
    <property type="term" value="P:innate immune response"/>
    <property type="evidence" value="ECO:0007669"/>
    <property type="project" value="TreeGrafter"/>
</dbReference>
<keyword evidence="4" id="KW-1185">Reference proteome</keyword>
<feature type="domain" description="IPT/TIG" evidence="2">
    <location>
        <begin position="10"/>
        <end position="129"/>
    </location>
</feature>
<dbReference type="PANTHER" id="PTHR24169">
    <property type="entry name" value="NUCLEAR FACTOR NF-KAPPA-B PROTEIN"/>
    <property type="match status" value="1"/>
</dbReference>
<dbReference type="InterPro" id="IPR013783">
    <property type="entry name" value="Ig-like_fold"/>
</dbReference>
<reference evidence="3" key="1">
    <citation type="submission" date="2025-08" db="UniProtKB">
        <authorList>
            <consortium name="Ensembl"/>
        </authorList>
    </citation>
    <scope>IDENTIFICATION</scope>
</reference>
<feature type="compositionally biased region" description="Low complexity" evidence="1">
    <location>
        <begin position="273"/>
        <end position="290"/>
    </location>
</feature>
<dbReference type="GO" id="GO:0005737">
    <property type="term" value="C:cytoplasm"/>
    <property type="evidence" value="ECO:0007669"/>
    <property type="project" value="InterPro"/>
</dbReference>
<dbReference type="GO" id="GO:0045944">
    <property type="term" value="P:positive regulation of transcription by RNA polymerase II"/>
    <property type="evidence" value="ECO:0007669"/>
    <property type="project" value="TreeGrafter"/>
</dbReference>